<comment type="subcellular location">
    <subcellularLocation>
        <location evidence="2">Cytoplasm</location>
    </subcellularLocation>
    <subcellularLocation>
        <location evidence="1">Nucleus</location>
    </subcellularLocation>
</comment>
<reference evidence="9" key="1">
    <citation type="submission" date="2021-01" db="EMBL/GenBank/DDBJ databases">
        <authorList>
            <person name="Corre E."/>
            <person name="Pelletier E."/>
            <person name="Niang G."/>
            <person name="Scheremetjew M."/>
            <person name="Finn R."/>
            <person name="Kale V."/>
            <person name="Holt S."/>
            <person name="Cochrane G."/>
            <person name="Meng A."/>
            <person name="Brown T."/>
            <person name="Cohen L."/>
        </authorList>
    </citation>
    <scope>NUCLEOTIDE SEQUENCE</scope>
    <source>
        <strain evidence="9">GSO104</strain>
    </source>
</reference>
<dbReference type="Pfam" id="PF22241">
    <property type="entry name" value="PSMD12-CSN4_N"/>
    <property type="match status" value="1"/>
</dbReference>
<dbReference type="Gene3D" id="1.10.10.10">
    <property type="entry name" value="Winged helix-like DNA-binding domain superfamily/Winged helix DNA-binding domain"/>
    <property type="match status" value="1"/>
</dbReference>
<evidence type="ECO:0000256" key="2">
    <source>
        <dbReference type="ARBA" id="ARBA00004496"/>
    </source>
</evidence>
<name>A0A7S4QVL8_9STRA</name>
<dbReference type="InterPro" id="IPR036388">
    <property type="entry name" value="WH-like_DNA-bd_sf"/>
</dbReference>
<protein>
    <recommendedName>
        <fullName evidence="4">COP9 signalosome complex subunit 4</fullName>
    </recommendedName>
</protein>
<gene>
    <name evidence="9" type="ORF">DBRI00130_LOCUS8604</name>
</gene>
<dbReference type="InterPro" id="IPR040134">
    <property type="entry name" value="PSMD12/CSN4"/>
</dbReference>
<evidence type="ECO:0000313" key="9">
    <source>
        <dbReference type="EMBL" id="CAE4595197.1"/>
    </source>
</evidence>
<dbReference type="GO" id="GO:0005829">
    <property type="term" value="C:cytosol"/>
    <property type="evidence" value="ECO:0007669"/>
    <property type="project" value="TreeGrafter"/>
</dbReference>
<dbReference type="PANTHER" id="PTHR10855:SF2">
    <property type="entry name" value="COP9 SIGNALOSOME COMPLEX SUBUNIT 4"/>
    <property type="match status" value="1"/>
</dbReference>
<evidence type="ECO:0000259" key="8">
    <source>
        <dbReference type="PROSITE" id="PS50250"/>
    </source>
</evidence>
<keyword evidence="6" id="KW-0736">Signalosome</keyword>
<keyword evidence="7" id="KW-0539">Nucleus</keyword>
<dbReference type="InterPro" id="IPR000717">
    <property type="entry name" value="PCI_dom"/>
</dbReference>
<sequence length="400" mass="44208">MDRLTQAIDISIQGSDYASLNTIFGSSMSHSYGDERSWQSLGQGEQRTLASYFIKSAVSNASFLQSAFNSPLAMQVMDVTLRHLPTTGVDNAADNKLRQMIFEFKVEQGDYVGAAVCLDGLRMTDDEGSPYYMTSAEKCDVYVKIAECYLEEGETVKADGAVTKAGQVVESISDPEQHMALILRYKSTYAQVLDSNRKFLQAASRYHDLSQANTEMIDADDLLRMLGRAATCAILAPSGPQRQRILGMVFKDERLSQLDAIPKFETHSAVLTKMYMNQVLRKDDELRKFEESLEPHQNIVKGDGLTIVERAVIEHNMVAVSQLYTSIYFSELGQLLGVAADRAEKVAAKMIMDGSLSGSIDQVDGTLNFEGNESALLGWDEAITSFCVQLSRVTDAVRSE</sequence>
<feature type="domain" description="PCI" evidence="8">
    <location>
        <begin position="191"/>
        <end position="374"/>
    </location>
</feature>
<evidence type="ECO:0000256" key="7">
    <source>
        <dbReference type="ARBA" id="ARBA00023242"/>
    </source>
</evidence>
<dbReference type="GO" id="GO:0008180">
    <property type="term" value="C:COP9 signalosome"/>
    <property type="evidence" value="ECO:0007669"/>
    <property type="project" value="UniProtKB-KW"/>
</dbReference>
<dbReference type="InterPro" id="IPR036390">
    <property type="entry name" value="WH_DNA-bd_sf"/>
</dbReference>
<keyword evidence="5" id="KW-0963">Cytoplasm</keyword>
<dbReference type="EMBL" id="HBNS01010659">
    <property type="protein sequence ID" value="CAE4595197.1"/>
    <property type="molecule type" value="Transcribed_RNA"/>
</dbReference>
<accession>A0A7S4QVL8</accession>
<comment type="similarity">
    <text evidence="3">Belongs to the CSN4 family.</text>
</comment>
<dbReference type="SUPFAM" id="SSF46785">
    <property type="entry name" value="Winged helix' DNA-binding domain"/>
    <property type="match status" value="1"/>
</dbReference>
<evidence type="ECO:0000256" key="4">
    <source>
        <dbReference type="ARBA" id="ARBA00014881"/>
    </source>
</evidence>
<evidence type="ECO:0000256" key="5">
    <source>
        <dbReference type="ARBA" id="ARBA00022490"/>
    </source>
</evidence>
<dbReference type="InterPro" id="IPR054559">
    <property type="entry name" value="PSMD12-CSN4-like_N"/>
</dbReference>
<dbReference type="AlphaFoldDB" id="A0A7S4QVL8"/>
<proteinExistence type="inferred from homology"/>
<evidence type="ECO:0000256" key="6">
    <source>
        <dbReference type="ARBA" id="ARBA00022790"/>
    </source>
</evidence>
<organism evidence="9">
    <name type="scientific">Ditylum brightwellii</name>
    <dbReference type="NCBI Taxonomy" id="49249"/>
    <lineage>
        <taxon>Eukaryota</taxon>
        <taxon>Sar</taxon>
        <taxon>Stramenopiles</taxon>
        <taxon>Ochrophyta</taxon>
        <taxon>Bacillariophyta</taxon>
        <taxon>Mediophyceae</taxon>
        <taxon>Lithodesmiophycidae</taxon>
        <taxon>Lithodesmiales</taxon>
        <taxon>Lithodesmiaceae</taxon>
        <taxon>Ditylum</taxon>
    </lineage>
</organism>
<dbReference type="PROSITE" id="PS50250">
    <property type="entry name" value="PCI"/>
    <property type="match status" value="1"/>
</dbReference>
<dbReference type="Pfam" id="PF01399">
    <property type="entry name" value="PCI"/>
    <property type="match status" value="1"/>
</dbReference>
<evidence type="ECO:0000256" key="3">
    <source>
        <dbReference type="ARBA" id="ARBA00010417"/>
    </source>
</evidence>
<dbReference type="PANTHER" id="PTHR10855">
    <property type="entry name" value="26S PROTEASOME NON-ATPASE REGULATORY SUBUNIT 12/COP9 SIGNALOSOME COMPLEX SUBUNIT 4"/>
    <property type="match status" value="1"/>
</dbReference>
<evidence type="ECO:0000256" key="1">
    <source>
        <dbReference type="ARBA" id="ARBA00004123"/>
    </source>
</evidence>
<dbReference type="SMART" id="SM00088">
    <property type="entry name" value="PINT"/>
    <property type="match status" value="1"/>
</dbReference>